<feature type="domain" description="Chorismate mutase" evidence="4">
    <location>
        <begin position="8"/>
        <end position="99"/>
    </location>
</feature>
<dbReference type="PROSITE" id="PS51168">
    <property type="entry name" value="CHORISMATE_MUT_2"/>
    <property type="match status" value="1"/>
</dbReference>
<dbReference type="PIRSF" id="PIRSF029775">
    <property type="entry name" value="Isochor_pyr_lyas"/>
    <property type="match status" value="1"/>
</dbReference>
<protein>
    <recommendedName>
        <fullName evidence="1">chorismate mutase</fullName>
        <ecNumber evidence="1">5.4.99.5</ecNumber>
    </recommendedName>
</protein>
<reference evidence="5 6" key="1">
    <citation type="submission" date="2017-05" db="EMBL/GenBank/DDBJ databases">
        <authorList>
            <person name="Song R."/>
            <person name="Chenine A.L."/>
            <person name="Ruprecht R.M."/>
        </authorList>
    </citation>
    <scope>NUCLEOTIDE SEQUENCE [LARGE SCALE GENOMIC DNA]</scope>
    <source>
        <strain evidence="5 6">CECT 8663</strain>
    </source>
</reference>
<dbReference type="Pfam" id="PF01817">
    <property type="entry name" value="CM_2"/>
    <property type="match status" value="1"/>
</dbReference>
<feature type="binding site" evidence="3">
    <location>
        <position position="18"/>
    </location>
    <ligand>
        <name>substrate</name>
    </ligand>
</feature>
<dbReference type="EC" id="5.4.99.5" evidence="1"/>
<dbReference type="PANTHER" id="PTHR38041">
    <property type="entry name" value="CHORISMATE MUTASE"/>
    <property type="match status" value="1"/>
</dbReference>
<feature type="binding site" evidence="3">
    <location>
        <position position="95"/>
    </location>
    <ligand>
        <name>substrate</name>
    </ligand>
</feature>
<evidence type="ECO:0000256" key="2">
    <source>
        <dbReference type="ARBA" id="ARBA00023235"/>
    </source>
</evidence>
<dbReference type="GO" id="GO:0046417">
    <property type="term" value="P:chorismate metabolic process"/>
    <property type="evidence" value="ECO:0007669"/>
    <property type="project" value="InterPro"/>
</dbReference>
<evidence type="ECO:0000256" key="3">
    <source>
        <dbReference type="PIRSR" id="PIRSR029775-1"/>
    </source>
</evidence>
<evidence type="ECO:0000256" key="1">
    <source>
        <dbReference type="ARBA" id="ARBA00012404"/>
    </source>
</evidence>
<feature type="binding site" evidence="3">
    <location>
        <position position="35"/>
    </location>
    <ligand>
        <name>substrate</name>
    </ligand>
</feature>
<gene>
    <name evidence="5" type="primary">pchB</name>
    <name evidence="5" type="ORF">PEV8663_02953</name>
</gene>
<sequence>MPDLAVSPENCHDMPALRTQIDALDRDLIALLKKRVTYIDRAVEIKAGAGLPANIPSRVEDVVAKVKAAAQEQQLDPELAEALWRHLIDWSIAREAKTIKLD</sequence>
<name>A0A238KSH8_9RHOB</name>
<keyword evidence="6" id="KW-1185">Reference proteome</keyword>
<dbReference type="PANTHER" id="PTHR38041:SF1">
    <property type="entry name" value="CHORISMATE MUTASE"/>
    <property type="match status" value="1"/>
</dbReference>
<keyword evidence="2" id="KW-0413">Isomerase</keyword>
<dbReference type="EMBL" id="FXYH01000011">
    <property type="protein sequence ID" value="SMX45072.1"/>
    <property type="molecule type" value="Genomic_DNA"/>
</dbReference>
<dbReference type="InterPro" id="IPR036979">
    <property type="entry name" value="CM_dom_sf"/>
</dbReference>
<dbReference type="GO" id="GO:0004106">
    <property type="term" value="F:chorismate mutase activity"/>
    <property type="evidence" value="ECO:0007669"/>
    <property type="project" value="UniProtKB-EC"/>
</dbReference>
<organism evidence="5 6">
    <name type="scientific">Pelagimonas varians</name>
    <dbReference type="NCBI Taxonomy" id="696760"/>
    <lineage>
        <taxon>Bacteria</taxon>
        <taxon>Pseudomonadati</taxon>
        <taxon>Pseudomonadota</taxon>
        <taxon>Alphaproteobacteria</taxon>
        <taxon>Rhodobacterales</taxon>
        <taxon>Roseobacteraceae</taxon>
        <taxon>Pelagimonas</taxon>
    </lineage>
</organism>
<dbReference type="RefSeq" id="WP_097805438.1">
    <property type="nucleotide sequence ID" value="NZ_FXYH01000011.1"/>
</dbReference>
<feature type="binding site" evidence="3">
    <location>
        <position position="46"/>
    </location>
    <ligand>
        <name>substrate</name>
    </ligand>
</feature>
<proteinExistence type="predicted"/>
<dbReference type="InterPro" id="IPR036263">
    <property type="entry name" value="Chorismate_II_sf"/>
</dbReference>
<dbReference type="GO" id="GO:0016835">
    <property type="term" value="F:carbon-oxygen lyase activity"/>
    <property type="evidence" value="ECO:0007669"/>
    <property type="project" value="InterPro"/>
</dbReference>
<dbReference type="InterPro" id="IPR002701">
    <property type="entry name" value="CM_II_prokaryot"/>
</dbReference>
<dbReference type="Gene3D" id="1.20.59.10">
    <property type="entry name" value="Chorismate mutase"/>
    <property type="match status" value="1"/>
</dbReference>
<accession>A0A238KSH8</accession>
<evidence type="ECO:0000259" key="4">
    <source>
        <dbReference type="PROSITE" id="PS51168"/>
    </source>
</evidence>
<dbReference type="SMART" id="SM00830">
    <property type="entry name" value="CM_2"/>
    <property type="match status" value="1"/>
</dbReference>
<dbReference type="GO" id="GO:0009697">
    <property type="term" value="P:salicylic acid biosynthetic process"/>
    <property type="evidence" value="ECO:0007669"/>
    <property type="project" value="InterPro"/>
</dbReference>
<dbReference type="InterPro" id="IPR051331">
    <property type="entry name" value="Chorismate_mutase-related"/>
</dbReference>
<evidence type="ECO:0000313" key="6">
    <source>
        <dbReference type="Proteomes" id="UP000220836"/>
    </source>
</evidence>
<dbReference type="InterPro" id="IPR008241">
    <property type="entry name" value="Isochorismate_pyruvate-lyase"/>
</dbReference>
<dbReference type="AlphaFoldDB" id="A0A238KSH8"/>
<evidence type="ECO:0000313" key="5">
    <source>
        <dbReference type="EMBL" id="SMX45072.1"/>
    </source>
</evidence>
<dbReference type="Proteomes" id="UP000220836">
    <property type="component" value="Unassembled WGS sequence"/>
</dbReference>
<dbReference type="SUPFAM" id="SSF48600">
    <property type="entry name" value="Chorismate mutase II"/>
    <property type="match status" value="1"/>
</dbReference>